<dbReference type="EMBL" id="RWJI01000001">
    <property type="protein sequence ID" value="RRQ52589.1"/>
    <property type="molecule type" value="Genomic_DNA"/>
</dbReference>
<evidence type="ECO:0008006" key="4">
    <source>
        <dbReference type="Google" id="ProtNLM"/>
    </source>
</evidence>
<feature type="transmembrane region" description="Helical" evidence="1">
    <location>
        <begin position="46"/>
        <end position="68"/>
    </location>
</feature>
<dbReference type="OrthoDB" id="7597315at2"/>
<evidence type="ECO:0000256" key="1">
    <source>
        <dbReference type="SAM" id="Phobius"/>
    </source>
</evidence>
<protein>
    <recommendedName>
        <fullName evidence="4">DUF423 domain-containing protein</fullName>
    </recommendedName>
</protein>
<keyword evidence="1" id="KW-0812">Transmembrane</keyword>
<proteinExistence type="predicted"/>
<feature type="transmembrane region" description="Helical" evidence="1">
    <location>
        <begin position="80"/>
        <end position="100"/>
    </location>
</feature>
<dbReference type="AlphaFoldDB" id="A0A426RU60"/>
<evidence type="ECO:0000313" key="2">
    <source>
        <dbReference type="EMBL" id="RRQ52589.1"/>
    </source>
</evidence>
<keyword evidence="3" id="KW-1185">Reference proteome</keyword>
<sequence length="131" mass="14129">MKPARQSPPETCWNRRLWMRLATVNALASVVALILSAHLAEDTSSIVRLGAQVQFMHSMASIACATFMNVGAHDARHAPAFLLGGSALFALLQFIAAAGFWKEANWLTAIATVIMASGWMIIFAAGRNIDT</sequence>
<accession>A0A426RU60</accession>
<keyword evidence="1" id="KW-1133">Transmembrane helix</keyword>
<comment type="caution">
    <text evidence="2">The sequence shown here is derived from an EMBL/GenBank/DDBJ whole genome shotgun (WGS) entry which is preliminary data.</text>
</comment>
<gene>
    <name evidence="2" type="ORF">D7D48_07075</name>
</gene>
<dbReference type="Proteomes" id="UP000268553">
    <property type="component" value="Unassembled WGS sequence"/>
</dbReference>
<keyword evidence="1" id="KW-0472">Membrane</keyword>
<name>A0A426RU60_9SPHN</name>
<feature type="transmembrane region" description="Helical" evidence="1">
    <location>
        <begin position="106"/>
        <end position="126"/>
    </location>
</feature>
<evidence type="ECO:0000313" key="3">
    <source>
        <dbReference type="Proteomes" id="UP000268553"/>
    </source>
</evidence>
<organism evidence="2 3">
    <name type="scientific">Sphingorhabdus wooponensis</name>
    <dbReference type="NCBI Taxonomy" id="940136"/>
    <lineage>
        <taxon>Bacteria</taxon>
        <taxon>Pseudomonadati</taxon>
        <taxon>Pseudomonadota</taxon>
        <taxon>Alphaproteobacteria</taxon>
        <taxon>Sphingomonadales</taxon>
        <taxon>Sphingomonadaceae</taxon>
        <taxon>Sphingorhabdus</taxon>
    </lineage>
</organism>
<feature type="transmembrane region" description="Helical" evidence="1">
    <location>
        <begin position="21"/>
        <end position="40"/>
    </location>
</feature>
<reference evidence="2 3" key="1">
    <citation type="submission" date="2018-12" db="EMBL/GenBank/DDBJ databases">
        <authorList>
            <person name="Kim S.-J."/>
            <person name="Jung G.-Y."/>
        </authorList>
    </citation>
    <scope>NUCLEOTIDE SEQUENCE [LARGE SCALE GENOMIC DNA]</scope>
    <source>
        <strain evidence="2 3">03SU3-P</strain>
    </source>
</reference>